<dbReference type="SMART" id="SM00674">
    <property type="entry name" value="CENPB"/>
    <property type="match status" value="1"/>
</dbReference>
<dbReference type="EMBL" id="NRDI02000067">
    <property type="protein sequence ID" value="KAI1507044.1"/>
    <property type="molecule type" value="Genomic_DNA"/>
</dbReference>
<dbReference type="PANTHER" id="PTHR19303:SF74">
    <property type="entry name" value="POGO TRANSPOSABLE ELEMENT WITH KRAB DOMAIN"/>
    <property type="match status" value="1"/>
</dbReference>
<dbReference type="Gene3D" id="1.10.10.60">
    <property type="entry name" value="Homeodomain-like"/>
    <property type="match status" value="1"/>
</dbReference>
<gene>
    <name evidence="6" type="ORF">Ptr86124_014019</name>
</gene>
<sequence length="464" mass="51800">MTQQRTSQTLYSELDLQIALFDIQSKRVKSQRRAASIYNVPRTTLQDRCAGKRSRRDCEANSKRLTKLEEEAIVGRILEESTRGFAPTKADVRAMADKLLHEREGNPVGKNWVDNFVKRTPELRVGASGRQLPPFIIFAGKVLIDVLFKDLPTNWVLEVSPNGWTNNQLALAWLEHFDTHTKRHTVGGYRLLIIDGHESHCSVEFQDLCKEKNIILLCMPAHSSHLLQPLDVACFSPLKRKYGDAVSGLARNRTNYISKETFLPAFKAAFEQSITKENIQAGFRAAGLVPHDPQAVLSKLDVVVQTPKQSPQRAATWEAQTPRNACEVEAQSTLIRQRVRNRPGSSASSLDEKIAQLSKGAQQIAHEMVLLREKVGSLEAALDTATKRKSRKRRYVRTEETLTIGEVQEVLAEQADSRRGGGGESASKRVRGDRRCGRCSQTGHNVRTCAVVIDSASDNVDSNN</sequence>
<dbReference type="AlphaFoldDB" id="A0A922SR93"/>
<dbReference type="Pfam" id="PF03184">
    <property type="entry name" value="DDE_1"/>
    <property type="match status" value="1"/>
</dbReference>
<dbReference type="InterPro" id="IPR004875">
    <property type="entry name" value="DDE_SF_endonuclease_dom"/>
</dbReference>
<keyword evidence="7" id="KW-1185">Reference proteome</keyword>
<proteinExistence type="predicted"/>
<evidence type="ECO:0000313" key="7">
    <source>
        <dbReference type="Proteomes" id="UP000249757"/>
    </source>
</evidence>
<evidence type="ECO:0000256" key="2">
    <source>
        <dbReference type="ARBA" id="ARBA00023125"/>
    </source>
</evidence>
<dbReference type="InterPro" id="IPR006600">
    <property type="entry name" value="HTH_CenpB_DNA-bd_dom"/>
</dbReference>
<comment type="caution">
    <text evidence="6">The sequence shown here is derived from an EMBL/GenBank/DDBJ whole genome shotgun (WGS) entry which is preliminary data.</text>
</comment>
<name>A0A922SR93_9PLEO</name>
<comment type="subcellular location">
    <subcellularLocation>
        <location evidence="1">Nucleus</location>
    </subcellularLocation>
</comment>
<dbReference type="Pfam" id="PF05225">
    <property type="entry name" value="HTH_psq"/>
    <property type="match status" value="1"/>
</dbReference>
<dbReference type="PANTHER" id="PTHR19303">
    <property type="entry name" value="TRANSPOSON"/>
    <property type="match status" value="1"/>
</dbReference>
<evidence type="ECO:0000313" key="6">
    <source>
        <dbReference type="EMBL" id="KAI1507044.1"/>
    </source>
</evidence>
<reference evidence="7" key="1">
    <citation type="journal article" date="2022" name="Microb. Genom.">
        <title>A global pangenome for the wheat fungal pathogen Pyrenophora tritici-repentis and prediction of effector protein structural homology.</title>
        <authorList>
            <person name="Moolhuijzen P.M."/>
            <person name="See P.T."/>
            <person name="Shi G."/>
            <person name="Powell H.R."/>
            <person name="Cockram J."/>
            <person name="Jorgensen L.N."/>
            <person name="Benslimane H."/>
            <person name="Strelkov S.E."/>
            <person name="Turner J."/>
            <person name="Liu Z."/>
            <person name="Moffat C.S."/>
        </authorList>
    </citation>
    <scope>NUCLEOTIDE SEQUENCE [LARGE SCALE GENOMIC DNA]</scope>
</reference>
<dbReference type="InterPro" id="IPR009057">
    <property type="entry name" value="Homeodomain-like_sf"/>
</dbReference>
<evidence type="ECO:0000256" key="4">
    <source>
        <dbReference type="SAM" id="MobiDB-lite"/>
    </source>
</evidence>
<accession>A0A922SR93</accession>
<dbReference type="InterPro" id="IPR007889">
    <property type="entry name" value="HTH_Psq"/>
</dbReference>
<dbReference type="GO" id="GO:0003677">
    <property type="term" value="F:DNA binding"/>
    <property type="evidence" value="ECO:0007669"/>
    <property type="project" value="UniProtKB-KW"/>
</dbReference>
<dbReference type="Proteomes" id="UP000249757">
    <property type="component" value="Unassembled WGS sequence"/>
</dbReference>
<organism evidence="6 7">
    <name type="scientific">Pyrenophora tritici-repentis</name>
    <dbReference type="NCBI Taxonomy" id="45151"/>
    <lineage>
        <taxon>Eukaryota</taxon>
        <taxon>Fungi</taxon>
        <taxon>Dikarya</taxon>
        <taxon>Ascomycota</taxon>
        <taxon>Pezizomycotina</taxon>
        <taxon>Dothideomycetes</taxon>
        <taxon>Pleosporomycetidae</taxon>
        <taxon>Pleosporales</taxon>
        <taxon>Pleosporineae</taxon>
        <taxon>Pleosporaceae</taxon>
        <taxon>Pyrenophora</taxon>
    </lineage>
</organism>
<keyword evidence="2" id="KW-0238">DNA-binding</keyword>
<dbReference type="PROSITE" id="PS51253">
    <property type="entry name" value="HTH_CENPB"/>
    <property type="match status" value="1"/>
</dbReference>
<evidence type="ECO:0000256" key="3">
    <source>
        <dbReference type="ARBA" id="ARBA00023242"/>
    </source>
</evidence>
<protein>
    <submittedName>
        <fullName evidence="6">Transposase</fullName>
    </submittedName>
</protein>
<dbReference type="GO" id="GO:0005634">
    <property type="term" value="C:nucleus"/>
    <property type="evidence" value="ECO:0007669"/>
    <property type="project" value="UniProtKB-SubCell"/>
</dbReference>
<dbReference type="InterPro" id="IPR050863">
    <property type="entry name" value="CenT-Element_Derived"/>
</dbReference>
<feature type="region of interest" description="Disordered" evidence="4">
    <location>
        <begin position="413"/>
        <end position="438"/>
    </location>
</feature>
<feature type="domain" description="HTH CENPB-type" evidence="5">
    <location>
        <begin position="57"/>
        <end position="126"/>
    </location>
</feature>
<dbReference type="SUPFAM" id="SSF46689">
    <property type="entry name" value="Homeodomain-like"/>
    <property type="match status" value="1"/>
</dbReference>
<dbReference type="Gene3D" id="3.30.420.10">
    <property type="entry name" value="Ribonuclease H-like superfamily/Ribonuclease H"/>
    <property type="match status" value="1"/>
</dbReference>
<keyword evidence="3" id="KW-0539">Nucleus</keyword>
<evidence type="ECO:0000259" key="5">
    <source>
        <dbReference type="PROSITE" id="PS51253"/>
    </source>
</evidence>
<evidence type="ECO:0000256" key="1">
    <source>
        <dbReference type="ARBA" id="ARBA00004123"/>
    </source>
</evidence>
<dbReference type="InterPro" id="IPR036397">
    <property type="entry name" value="RNaseH_sf"/>
</dbReference>